<evidence type="ECO:0000313" key="3">
    <source>
        <dbReference type="Proteomes" id="UP000540506"/>
    </source>
</evidence>
<organism evidence="2 3">
    <name type="scientific">Kitasatospora kifunensis</name>
    <name type="common">Streptomyces kifunensis</name>
    <dbReference type="NCBI Taxonomy" id="58351"/>
    <lineage>
        <taxon>Bacteria</taxon>
        <taxon>Bacillati</taxon>
        <taxon>Actinomycetota</taxon>
        <taxon>Actinomycetes</taxon>
        <taxon>Kitasatosporales</taxon>
        <taxon>Streptomycetaceae</taxon>
        <taxon>Kitasatospora</taxon>
    </lineage>
</organism>
<feature type="chain" id="PRO_5031385576" description="SH3 domain-containing protein" evidence="1">
    <location>
        <begin position="30"/>
        <end position="121"/>
    </location>
</feature>
<accession>A0A7W7RB31</accession>
<sequence length="121" mass="13158">MPRKWFIRVGALALGASAMVLAVPGLANASETLSTSHGVGVYASPDATSTKYITLWAPDEVSILCWVSGGQVYNDGDVWYKINAWSPQNDPNWNYLNGWVFAPYVDGAALFHNDMLSNCNS</sequence>
<comment type="caution">
    <text evidence="2">The sequence shown here is derived from an EMBL/GenBank/DDBJ whole genome shotgun (WGS) entry which is preliminary data.</text>
</comment>
<dbReference type="AlphaFoldDB" id="A0A7W7RB31"/>
<keyword evidence="1" id="KW-0732">Signal</keyword>
<evidence type="ECO:0000256" key="1">
    <source>
        <dbReference type="SAM" id="SignalP"/>
    </source>
</evidence>
<feature type="signal peptide" evidence="1">
    <location>
        <begin position="1"/>
        <end position="29"/>
    </location>
</feature>
<name>A0A7W7RB31_KITKI</name>
<protein>
    <recommendedName>
        <fullName evidence="4">SH3 domain-containing protein</fullName>
    </recommendedName>
</protein>
<reference evidence="2 3" key="1">
    <citation type="submission" date="2020-08" db="EMBL/GenBank/DDBJ databases">
        <title>Sequencing the genomes of 1000 actinobacteria strains.</title>
        <authorList>
            <person name="Klenk H.-P."/>
        </authorList>
    </citation>
    <scope>NUCLEOTIDE SEQUENCE [LARGE SCALE GENOMIC DNA]</scope>
    <source>
        <strain evidence="2 3">DSM 41654</strain>
    </source>
</reference>
<dbReference type="EMBL" id="JACHJV010000003">
    <property type="protein sequence ID" value="MBB4928750.1"/>
    <property type="molecule type" value="Genomic_DNA"/>
</dbReference>
<keyword evidence="3" id="KW-1185">Reference proteome</keyword>
<dbReference type="RefSeq" id="WP_184946312.1">
    <property type="nucleotide sequence ID" value="NZ_JACHJV010000003.1"/>
</dbReference>
<proteinExistence type="predicted"/>
<dbReference type="Proteomes" id="UP000540506">
    <property type="component" value="Unassembled WGS sequence"/>
</dbReference>
<evidence type="ECO:0000313" key="2">
    <source>
        <dbReference type="EMBL" id="MBB4928750.1"/>
    </source>
</evidence>
<gene>
    <name evidence="2" type="ORF">FHR34_007847</name>
</gene>
<evidence type="ECO:0008006" key="4">
    <source>
        <dbReference type="Google" id="ProtNLM"/>
    </source>
</evidence>